<dbReference type="PIRSF" id="PIRSF005690">
    <property type="entry name" value="GerBA"/>
    <property type="match status" value="1"/>
</dbReference>
<dbReference type="Pfam" id="PF03323">
    <property type="entry name" value="GerA"/>
    <property type="match status" value="1"/>
</dbReference>
<protein>
    <submittedName>
        <fullName evidence="5">Uncharacterized protein</fullName>
    </submittedName>
</protein>
<dbReference type="PANTHER" id="PTHR22550">
    <property type="entry name" value="SPORE GERMINATION PROTEIN"/>
    <property type="match status" value="1"/>
</dbReference>
<keyword evidence="2 4" id="KW-0472">Membrane</keyword>
<feature type="transmembrane region" description="Helical" evidence="4">
    <location>
        <begin position="436"/>
        <end position="463"/>
    </location>
</feature>
<organism evidence="5 6">
    <name type="scientific">Fictibacillus arsenicus</name>
    <dbReference type="NCBI Taxonomy" id="255247"/>
    <lineage>
        <taxon>Bacteria</taxon>
        <taxon>Bacillati</taxon>
        <taxon>Bacillota</taxon>
        <taxon>Bacilli</taxon>
        <taxon>Bacillales</taxon>
        <taxon>Fictibacillaceae</taxon>
        <taxon>Fictibacillus</taxon>
    </lineage>
</organism>
<comment type="similarity">
    <text evidence="1">Belongs to the GerABKA family.</text>
</comment>
<dbReference type="InterPro" id="IPR050768">
    <property type="entry name" value="UPF0353/GerABKA_families"/>
</dbReference>
<evidence type="ECO:0000256" key="1">
    <source>
        <dbReference type="ARBA" id="ARBA00005278"/>
    </source>
</evidence>
<dbReference type="GO" id="GO:0009847">
    <property type="term" value="P:spore germination"/>
    <property type="evidence" value="ECO:0007669"/>
    <property type="project" value="UniProtKB-UniRule"/>
</dbReference>
<dbReference type="InterPro" id="IPR004995">
    <property type="entry name" value="Spore_Ger"/>
</dbReference>
<keyword evidence="4" id="KW-0812">Transmembrane</keyword>
<feature type="transmembrane region" description="Helical" evidence="4">
    <location>
        <begin position="380"/>
        <end position="397"/>
    </location>
</feature>
<feature type="transmembrane region" description="Helical" evidence="4">
    <location>
        <begin position="403"/>
        <end position="424"/>
    </location>
</feature>
<evidence type="ECO:0000313" key="6">
    <source>
        <dbReference type="Proteomes" id="UP000077412"/>
    </source>
</evidence>
<feature type="region of interest" description="Disordered" evidence="3">
    <location>
        <begin position="501"/>
        <end position="521"/>
    </location>
</feature>
<feature type="compositionally biased region" description="Low complexity" evidence="3">
    <location>
        <begin position="19"/>
        <end position="33"/>
    </location>
</feature>
<dbReference type="AlphaFoldDB" id="A0A1B1Z3K2"/>
<feature type="region of interest" description="Disordered" evidence="3">
    <location>
        <begin position="1"/>
        <end position="36"/>
    </location>
</feature>
<dbReference type="RefSeq" id="WP_066288657.1">
    <property type="nucleotide sequence ID" value="NZ_CP016761.1"/>
</dbReference>
<dbReference type="OrthoDB" id="9772630at2"/>
<evidence type="ECO:0000256" key="3">
    <source>
        <dbReference type="SAM" id="MobiDB-lite"/>
    </source>
</evidence>
<dbReference type="GO" id="GO:0005886">
    <property type="term" value="C:plasma membrane"/>
    <property type="evidence" value="ECO:0007669"/>
    <property type="project" value="UniProtKB-SubCell"/>
</dbReference>
<evidence type="ECO:0000313" key="5">
    <source>
        <dbReference type="EMBL" id="ANX11990.1"/>
    </source>
</evidence>
<sequence>MTFFKKPKKLKPEKENPKPQDSSQENNSEENQSPAVQNLSLDELLTKVKEPFSITEDLMTHSVELPSDNSRIVLLFIESIIDKQLVQSMILNPLFETAREINFESFKQMASIDLKKQTDFNQVQELLLQSNTLIFTEDTSCFYSMTTPVKTQRDITEPDNEAIIRGAHEGFIENLSTNLALIRKRLKTPKLTIKYLQVGKETHTTIALAYVDNIADPEHVKEVERRIKSIEADAVYTPGNIEESIEDKPFSFFPQMLSTERPDRVAANLMEGRVALIYDTSPTAHVMPVNFFTFYQSVDDYNKRWHIGSFFRFVRIMGFFIALGLPAVYIAIVSFHFEVIPFGLILLIKSSLEDIPYPPLFEALLMELTIELIREASIRLPTRIGSTIAIVGGLVIGDAVVKAGLVSNLMIIVVAITAIAAYIVPSNEMSAAVRILRFPFMVAAATLGFLGIVFGFLILIFHLCRLYTFGSPYFAPIAPLNLADLKDSFIRAPFWKQNTRPKDVNAQKTDNSNHTRKWDKS</sequence>
<dbReference type="PANTHER" id="PTHR22550:SF5">
    <property type="entry name" value="LEUCINE ZIPPER PROTEIN 4"/>
    <property type="match status" value="1"/>
</dbReference>
<evidence type="ECO:0000256" key="2">
    <source>
        <dbReference type="ARBA" id="ARBA00023136"/>
    </source>
</evidence>
<feature type="transmembrane region" description="Helical" evidence="4">
    <location>
        <begin position="313"/>
        <end position="335"/>
    </location>
</feature>
<keyword evidence="6" id="KW-1185">Reference proteome</keyword>
<name>A0A1B1Z3K2_9BACL</name>
<evidence type="ECO:0000256" key="4">
    <source>
        <dbReference type="SAM" id="Phobius"/>
    </source>
</evidence>
<dbReference type="KEGG" id="far:ABE41_008220"/>
<gene>
    <name evidence="5" type="ORF">ABE41_008220</name>
</gene>
<dbReference type="EMBL" id="CP016761">
    <property type="protein sequence ID" value="ANX11990.1"/>
    <property type="molecule type" value="Genomic_DNA"/>
</dbReference>
<dbReference type="Proteomes" id="UP000077412">
    <property type="component" value="Chromosome"/>
</dbReference>
<proteinExistence type="inferred from homology"/>
<accession>A0A1B1Z3K2</accession>
<keyword evidence="4" id="KW-1133">Transmembrane helix</keyword>
<reference evidence="5 6" key="1">
    <citation type="submission" date="2016-08" db="EMBL/GenBank/DDBJ databases">
        <title>Complete genome sequence of Fictibacillus arsenicus G25-54, a strain with toxicity to nematodes and a potential arsenic-resistance activity.</title>
        <authorList>
            <person name="Zheng Z."/>
        </authorList>
    </citation>
    <scope>NUCLEOTIDE SEQUENCE [LARGE SCALE GENOMIC DNA]</scope>
    <source>
        <strain evidence="5 6">G25-54</strain>
    </source>
</reference>
<dbReference type="STRING" id="255247.ABE41_008220"/>